<feature type="region of interest" description="Disordered" evidence="1">
    <location>
        <begin position="528"/>
        <end position="559"/>
    </location>
</feature>
<dbReference type="Proteomes" id="UP001153678">
    <property type="component" value="Unassembled WGS sequence"/>
</dbReference>
<evidence type="ECO:0000313" key="2">
    <source>
        <dbReference type="EMBL" id="CAI2177575.1"/>
    </source>
</evidence>
<keyword evidence="3" id="KW-1185">Reference proteome</keyword>
<organism evidence="2 3">
    <name type="scientific">Funneliformis geosporum</name>
    <dbReference type="NCBI Taxonomy" id="1117311"/>
    <lineage>
        <taxon>Eukaryota</taxon>
        <taxon>Fungi</taxon>
        <taxon>Fungi incertae sedis</taxon>
        <taxon>Mucoromycota</taxon>
        <taxon>Glomeromycotina</taxon>
        <taxon>Glomeromycetes</taxon>
        <taxon>Glomerales</taxon>
        <taxon>Glomeraceae</taxon>
        <taxon>Funneliformis</taxon>
    </lineage>
</organism>
<protein>
    <submittedName>
        <fullName evidence="2">11006_t:CDS:1</fullName>
    </submittedName>
</protein>
<gene>
    <name evidence="2" type="ORF">FWILDA_LOCUS8155</name>
</gene>
<dbReference type="AlphaFoldDB" id="A0A9W4SP78"/>
<name>A0A9W4SP78_9GLOM</name>
<accession>A0A9W4SP78</accession>
<evidence type="ECO:0000313" key="3">
    <source>
        <dbReference type="Proteomes" id="UP001153678"/>
    </source>
</evidence>
<comment type="caution">
    <text evidence="2">The sequence shown here is derived from an EMBL/GenBank/DDBJ whole genome shotgun (WGS) entry which is preliminary data.</text>
</comment>
<sequence>MNTYYCYFTETEPDEYRFLDFYQYRSRQIDLLSPFKRRLTYFGFPDEIWEVSSSPEKDKTHTTTLGIYLMLIFWSCPLWSVTDSMEDFQESREGKHRLHQDVNNFWNEIEIMCYKNEQKRLESERATRTTQNMMENLGEETVEEAENARKRSCSEFTEYEQMIKIISIIDTTEFKLSVQRKWNKLITIRHSRRRIPLYSLTNAFSETSSQQSDTNIGNSTIILPGEKLMFNGVSIGSAYSDMKKMKKTEVAKTNQLRDKNSEAINFAFYEVDDLKTLGECLVENQINISTASNDLIYVQNLFYHFFFLYKNDFLTQNMYKAYGKLKELLEIGGRSAPKLDGKDLIKYLGTEILAQEDGVRNTRSKRKGDLQKLEYCSKVILTTQFFTLPSTAKGRITNIETYSLQSNGFRLTVSVSKYLFEDTVIMMDVQDVEIPRTVDGFSNLVMAVKVILSWKARTRRNTMAFYEALKKGRKRITNGVHYSTKRYLQCGIKILHHGLDALLYNLLTINQMDGRDFLVSVFEQTHKSNKSISRPHTPTTSDIGSLINSPETSPVGSPVVEPINSLAIPPVE</sequence>
<dbReference type="OrthoDB" id="10521285at2759"/>
<reference evidence="2" key="1">
    <citation type="submission" date="2022-08" db="EMBL/GenBank/DDBJ databases">
        <authorList>
            <person name="Kallberg Y."/>
            <person name="Tangrot J."/>
            <person name="Rosling A."/>
        </authorList>
    </citation>
    <scope>NUCLEOTIDE SEQUENCE</scope>
    <source>
        <strain evidence="2">Wild A</strain>
    </source>
</reference>
<dbReference type="EMBL" id="CAMKVN010001701">
    <property type="protein sequence ID" value="CAI2177575.1"/>
    <property type="molecule type" value="Genomic_DNA"/>
</dbReference>
<proteinExistence type="predicted"/>
<feature type="compositionally biased region" description="Polar residues" evidence="1">
    <location>
        <begin position="530"/>
        <end position="555"/>
    </location>
</feature>
<evidence type="ECO:0000256" key="1">
    <source>
        <dbReference type="SAM" id="MobiDB-lite"/>
    </source>
</evidence>